<dbReference type="Pfam" id="PF13417">
    <property type="entry name" value="GST_N_3"/>
    <property type="match status" value="1"/>
</dbReference>
<dbReference type="SFLD" id="SFLDG00358">
    <property type="entry name" value="Main_(cytGST)"/>
    <property type="match status" value="1"/>
</dbReference>
<proteinExistence type="inferred from homology"/>
<dbReference type="InterPro" id="IPR036282">
    <property type="entry name" value="Glutathione-S-Trfase_C_sf"/>
</dbReference>
<comment type="similarity">
    <text evidence="1">Belongs to the GST superfamily. Zeta family.</text>
</comment>
<sequence length="214" mass="23544">MSELVLHGYWRSSAAYRVRIALNLKNIPHRHVSHDLRIEAQRSPAYLAIAPHGLIPAVEHDGRTIIESVAILEWLEARWPEPPLLPDDPDDAAIVRAMAALIGCDIHPLQNLRVLDTLRADFDATTEEVSAWAVRWIEDGFAALETLVAQHGGTYAFGDRPTLADCYLVPQLFNAQRFGVDLAPFPRLVAAGEATSALPEVAAAHPLQQADADR</sequence>
<dbReference type="SUPFAM" id="SSF52833">
    <property type="entry name" value="Thioredoxin-like"/>
    <property type="match status" value="1"/>
</dbReference>
<dbReference type="InterPro" id="IPR036249">
    <property type="entry name" value="Thioredoxin-like_sf"/>
</dbReference>
<dbReference type="Proteomes" id="UP000030988">
    <property type="component" value="Unassembled WGS sequence"/>
</dbReference>
<dbReference type="RefSeq" id="WP_039096537.1">
    <property type="nucleotide sequence ID" value="NZ_JTDN01000001.1"/>
</dbReference>
<evidence type="ECO:0000259" key="3">
    <source>
        <dbReference type="PROSITE" id="PS50405"/>
    </source>
</evidence>
<keyword evidence="4" id="KW-0413">Isomerase</keyword>
<protein>
    <submittedName>
        <fullName evidence="4">Maleylacetoacetate isomerase</fullName>
    </submittedName>
</protein>
<dbReference type="GO" id="GO:0016034">
    <property type="term" value="F:maleylacetoacetate isomerase activity"/>
    <property type="evidence" value="ECO:0007669"/>
    <property type="project" value="TreeGrafter"/>
</dbReference>
<accession>A0A0B2C3Y5</accession>
<dbReference type="GO" id="GO:0006559">
    <property type="term" value="P:L-phenylalanine catabolic process"/>
    <property type="evidence" value="ECO:0007669"/>
    <property type="project" value="TreeGrafter"/>
</dbReference>
<dbReference type="Gene3D" id="3.40.30.10">
    <property type="entry name" value="Glutaredoxin"/>
    <property type="match status" value="1"/>
</dbReference>
<dbReference type="GO" id="GO:0006749">
    <property type="term" value="P:glutathione metabolic process"/>
    <property type="evidence" value="ECO:0007669"/>
    <property type="project" value="TreeGrafter"/>
</dbReference>
<dbReference type="CDD" id="cd03191">
    <property type="entry name" value="GST_C_Zeta"/>
    <property type="match status" value="1"/>
</dbReference>
<dbReference type="EMBL" id="JTDN01000001">
    <property type="protein sequence ID" value="KHL26875.1"/>
    <property type="molecule type" value="Genomic_DNA"/>
</dbReference>
<gene>
    <name evidence="4" type="ORF">PK98_08880</name>
</gene>
<dbReference type="InterPro" id="IPR034330">
    <property type="entry name" value="GST_Zeta_C"/>
</dbReference>
<dbReference type="PANTHER" id="PTHR42673:SF4">
    <property type="entry name" value="MALEYLACETOACETATE ISOMERASE"/>
    <property type="match status" value="1"/>
</dbReference>
<dbReference type="OrthoDB" id="509852at2"/>
<evidence type="ECO:0000259" key="2">
    <source>
        <dbReference type="PROSITE" id="PS50404"/>
    </source>
</evidence>
<feature type="domain" description="GST C-terminal" evidence="3">
    <location>
        <begin position="88"/>
        <end position="214"/>
    </location>
</feature>
<dbReference type="GO" id="GO:0005737">
    <property type="term" value="C:cytoplasm"/>
    <property type="evidence" value="ECO:0007669"/>
    <property type="project" value="InterPro"/>
</dbReference>
<dbReference type="InterPro" id="IPR040079">
    <property type="entry name" value="Glutathione_S-Trfase"/>
</dbReference>
<dbReference type="CDD" id="cd03042">
    <property type="entry name" value="GST_N_Zeta"/>
    <property type="match status" value="1"/>
</dbReference>
<keyword evidence="5" id="KW-1185">Reference proteome</keyword>
<evidence type="ECO:0000313" key="5">
    <source>
        <dbReference type="Proteomes" id="UP000030988"/>
    </source>
</evidence>
<name>A0A0B2C3Y5_9SPHN</name>
<feature type="domain" description="GST N-terminal" evidence="2">
    <location>
        <begin position="2"/>
        <end position="83"/>
    </location>
</feature>
<dbReference type="InterPro" id="IPR010987">
    <property type="entry name" value="Glutathione-S-Trfase_C-like"/>
</dbReference>
<dbReference type="PROSITE" id="PS50405">
    <property type="entry name" value="GST_CTER"/>
    <property type="match status" value="1"/>
</dbReference>
<dbReference type="InterPro" id="IPR005955">
    <property type="entry name" value="GST_Zeta"/>
</dbReference>
<reference evidence="4 5" key="1">
    <citation type="submission" date="2014-11" db="EMBL/GenBank/DDBJ databases">
        <title>Draft genome sequence of Kirrobacter mercurialis.</title>
        <authorList>
            <person name="Coil D.A."/>
            <person name="Eisen J.A."/>
        </authorList>
    </citation>
    <scope>NUCLEOTIDE SEQUENCE [LARGE SCALE GENOMIC DNA]</scope>
    <source>
        <strain evidence="4 5">Coronado</strain>
    </source>
</reference>
<dbReference type="AlphaFoldDB" id="A0A0B2C3Y5"/>
<dbReference type="PANTHER" id="PTHR42673">
    <property type="entry name" value="MALEYLACETOACETATE ISOMERASE"/>
    <property type="match status" value="1"/>
</dbReference>
<dbReference type="Pfam" id="PF13410">
    <property type="entry name" value="GST_C_2"/>
    <property type="match status" value="1"/>
</dbReference>
<organism evidence="4 5">
    <name type="scientific">Croceibacterium mercuriale</name>
    <dbReference type="NCBI Taxonomy" id="1572751"/>
    <lineage>
        <taxon>Bacteria</taxon>
        <taxon>Pseudomonadati</taxon>
        <taxon>Pseudomonadota</taxon>
        <taxon>Alphaproteobacteria</taxon>
        <taxon>Sphingomonadales</taxon>
        <taxon>Erythrobacteraceae</taxon>
        <taxon>Croceibacterium</taxon>
    </lineage>
</organism>
<dbReference type="InterPro" id="IPR004045">
    <property type="entry name" value="Glutathione_S-Trfase_N"/>
</dbReference>
<dbReference type="PROSITE" id="PS50404">
    <property type="entry name" value="GST_NTER"/>
    <property type="match status" value="1"/>
</dbReference>
<dbReference type="SFLD" id="SFLDS00019">
    <property type="entry name" value="Glutathione_Transferase_(cytos"/>
    <property type="match status" value="1"/>
</dbReference>
<dbReference type="FunFam" id="1.20.1050.10:FF:000010">
    <property type="entry name" value="Maleylacetoacetate isomerase isoform 1"/>
    <property type="match status" value="1"/>
</dbReference>
<evidence type="ECO:0000256" key="1">
    <source>
        <dbReference type="ARBA" id="ARBA00010007"/>
    </source>
</evidence>
<dbReference type="InterPro" id="IPR034333">
    <property type="entry name" value="GST_Zeta_N"/>
</dbReference>
<evidence type="ECO:0000313" key="4">
    <source>
        <dbReference type="EMBL" id="KHL26875.1"/>
    </source>
</evidence>
<dbReference type="STRING" id="1572751.PK98_08880"/>
<dbReference type="SUPFAM" id="SSF47616">
    <property type="entry name" value="GST C-terminal domain-like"/>
    <property type="match status" value="1"/>
</dbReference>
<comment type="caution">
    <text evidence="4">The sequence shown here is derived from an EMBL/GenBank/DDBJ whole genome shotgun (WGS) entry which is preliminary data.</text>
</comment>
<dbReference type="NCBIfam" id="TIGR01262">
    <property type="entry name" value="maiA"/>
    <property type="match status" value="1"/>
</dbReference>
<dbReference type="GO" id="GO:0004364">
    <property type="term" value="F:glutathione transferase activity"/>
    <property type="evidence" value="ECO:0007669"/>
    <property type="project" value="TreeGrafter"/>
</dbReference>
<dbReference type="Gene3D" id="1.20.1050.10">
    <property type="match status" value="1"/>
</dbReference>